<dbReference type="InterPro" id="IPR052045">
    <property type="entry name" value="Sulfur_Carrier/Prot_Modifier"/>
</dbReference>
<dbReference type="Pfam" id="PF02597">
    <property type="entry name" value="ThiS"/>
    <property type="match status" value="1"/>
</dbReference>
<proteinExistence type="predicted"/>
<dbReference type="InterPro" id="IPR003749">
    <property type="entry name" value="ThiS/MoaD-like"/>
</dbReference>
<dbReference type="AlphaFoldDB" id="A0A1V9FYL2"/>
<name>A0A1V9FYL2_9BACT</name>
<dbReference type="PANTHER" id="PTHR38031">
    <property type="entry name" value="SULFUR CARRIER PROTEIN SLR0821-RELATED"/>
    <property type="match status" value="1"/>
</dbReference>
<dbReference type="RefSeq" id="WP_081147685.1">
    <property type="nucleotide sequence ID" value="NZ_LVYD01000045.1"/>
</dbReference>
<dbReference type="InterPro" id="IPR012675">
    <property type="entry name" value="Beta-grasp_dom_sf"/>
</dbReference>
<evidence type="ECO:0000313" key="2">
    <source>
        <dbReference type="Proteomes" id="UP000192796"/>
    </source>
</evidence>
<dbReference type="Gene3D" id="3.10.20.30">
    <property type="match status" value="1"/>
</dbReference>
<organism evidence="1 2">
    <name type="scientific">Niastella vici</name>
    <dbReference type="NCBI Taxonomy" id="1703345"/>
    <lineage>
        <taxon>Bacteria</taxon>
        <taxon>Pseudomonadati</taxon>
        <taxon>Bacteroidota</taxon>
        <taxon>Chitinophagia</taxon>
        <taxon>Chitinophagales</taxon>
        <taxon>Chitinophagaceae</taxon>
        <taxon>Niastella</taxon>
    </lineage>
</organism>
<comment type="caution">
    <text evidence="1">The sequence shown here is derived from an EMBL/GenBank/DDBJ whole genome shotgun (WGS) entry which is preliminary data.</text>
</comment>
<dbReference type="STRING" id="1703345.A3860_24060"/>
<reference evidence="1 2" key="1">
    <citation type="submission" date="2016-03" db="EMBL/GenBank/DDBJ databases">
        <title>Niastella vici sp. nov., isolated from farmland soil.</title>
        <authorList>
            <person name="Chen L."/>
            <person name="Wang D."/>
            <person name="Yang S."/>
            <person name="Wang G."/>
        </authorList>
    </citation>
    <scope>NUCLEOTIDE SEQUENCE [LARGE SCALE GENOMIC DNA]</scope>
    <source>
        <strain evidence="1 2">DJ57</strain>
    </source>
</reference>
<sequence length="107" mass="11557">MATVIIPTPLRKFTNNTARLEIEADTIAKTVSALTVNFPDLKKHLLDDRGQIRSFVNIFVGNDDIRNLEQEDTFVAPDAIISIVPAIAGGAIVNVAVTGCLLPVTRT</sequence>
<keyword evidence="2" id="KW-1185">Reference proteome</keyword>
<gene>
    <name evidence="1" type="ORF">A3860_24060</name>
</gene>
<evidence type="ECO:0000313" key="1">
    <source>
        <dbReference type="EMBL" id="OQP63422.1"/>
    </source>
</evidence>
<dbReference type="InterPro" id="IPR016155">
    <property type="entry name" value="Mopterin_synth/thiamin_S_b"/>
</dbReference>
<protein>
    <submittedName>
        <fullName evidence="1">Molybdopterin synthase sulfur carrier subunit</fullName>
    </submittedName>
</protein>
<dbReference type="EMBL" id="LVYD01000045">
    <property type="protein sequence ID" value="OQP63422.1"/>
    <property type="molecule type" value="Genomic_DNA"/>
</dbReference>
<dbReference type="Proteomes" id="UP000192796">
    <property type="component" value="Unassembled WGS sequence"/>
</dbReference>
<dbReference type="SUPFAM" id="SSF54285">
    <property type="entry name" value="MoaD/ThiS"/>
    <property type="match status" value="1"/>
</dbReference>
<dbReference type="OrthoDB" id="9156098at2"/>
<dbReference type="PANTHER" id="PTHR38031:SF1">
    <property type="entry name" value="SULFUR CARRIER PROTEIN CYSO"/>
    <property type="match status" value="1"/>
</dbReference>
<accession>A0A1V9FYL2</accession>